<feature type="compositionally biased region" description="Basic and acidic residues" evidence="2">
    <location>
        <begin position="210"/>
        <end position="220"/>
    </location>
</feature>
<dbReference type="PROSITE" id="PS50994">
    <property type="entry name" value="INTEGRASE"/>
    <property type="match status" value="1"/>
</dbReference>
<reference evidence="5" key="1">
    <citation type="journal article" date="2019" name="Database">
        <title>The radish genome database (RadishGD): an integrated information resource for radish genomics.</title>
        <authorList>
            <person name="Yu H.J."/>
            <person name="Baek S."/>
            <person name="Lee Y.J."/>
            <person name="Cho A."/>
            <person name="Mun J.H."/>
        </authorList>
    </citation>
    <scope>NUCLEOTIDE SEQUENCE [LARGE SCALE GENOMIC DNA]</scope>
    <source>
        <strain evidence="5">cv. WK10039</strain>
    </source>
</reference>
<reference evidence="6" key="2">
    <citation type="submission" date="2025-08" db="UniProtKB">
        <authorList>
            <consortium name="RefSeq"/>
        </authorList>
    </citation>
    <scope>IDENTIFICATION</scope>
    <source>
        <tissue evidence="6">Leaf</tissue>
    </source>
</reference>
<keyword evidence="5" id="KW-1185">Reference proteome</keyword>
<dbReference type="AlphaFoldDB" id="A0A9W3D8C0"/>
<evidence type="ECO:0000313" key="5">
    <source>
        <dbReference type="Proteomes" id="UP000504610"/>
    </source>
</evidence>
<dbReference type="InterPro" id="IPR036875">
    <property type="entry name" value="Znf_CCHC_sf"/>
</dbReference>
<name>A0A9W3D8C0_RAPSA</name>
<keyword evidence="1" id="KW-0863">Zinc-finger</keyword>
<dbReference type="GO" id="GO:0008270">
    <property type="term" value="F:zinc ion binding"/>
    <property type="evidence" value="ECO:0007669"/>
    <property type="project" value="UniProtKB-KW"/>
</dbReference>
<sequence>MGDDDKQVVAKSSEVSLVSPYTLFSSDNPGALITLMQLKGDNYNEWAMEMLNALRAKKKVGFIDGSLAKPKEDSKELEAWLSRFDVGNKVRVHQLMEQLASCRQNGQAVIDYYGRMAVMWEELQTYKPPPACTCSDATTYEKEREDERVHQFIMGLDDSKFGNVVTAITEADELPDLGKVYAKVIREEARINSSKGREGGQEAIGFVAKKETSPQTENRELTGSGGNVRGEGNRGRDRTCYHCGKPGHEKNSCWQLVGYPEWITDKQRARGDGRGASRGTGRGGYGRGSGRGAANVATASSSYGAGNDLTPEQWNKITQIIQERKSGGGNEKLSVPCLVGFADGGTTTSTRKGDLVLSDTISLKDDRSSKTLIGAGEERDGVYYFKDVSMARGNKADGSFDLHQTTCVYTPQQNGRVERKHRHILNVARAMLFQANLPVKFWGEAISSATHVINMTPSKILQGKSPYEVLFGKKPHYSSLRVFGSLCYAHRKDRSRDKFGPRSRRCIFVGYPFGKKGWRVYDTETNDFLVLRDFVFKEDVFPFQEETMAHVDETKLTGGPDDDWVISTVSDTEDRGR</sequence>
<dbReference type="OrthoDB" id="1113730at2759"/>
<dbReference type="Pfam" id="PF25597">
    <property type="entry name" value="SH3_retrovirus"/>
    <property type="match status" value="1"/>
</dbReference>
<keyword evidence="1" id="KW-0479">Metal-binding</keyword>
<dbReference type="PANTHER" id="PTHR42648:SF31">
    <property type="entry name" value="RNA-DIRECTED DNA POLYMERASE"/>
    <property type="match status" value="1"/>
</dbReference>
<dbReference type="PROSITE" id="PS50158">
    <property type="entry name" value="ZF_CCHC"/>
    <property type="match status" value="1"/>
</dbReference>
<evidence type="ECO:0000256" key="1">
    <source>
        <dbReference type="PROSITE-ProRule" id="PRU00047"/>
    </source>
</evidence>
<dbReference type="SUPFAM" id="SSF57756">
    <property type="entry name" value="Retrovirus zinc finger-like domains"/>
    <property type="match status" value="1"/>
</dbReference>
<dbReference type="InterPro" id="IPR001878">
    <property type="entry name" value="Znf_CCHC"/>
</dbReference>
<accession>A0A9W3D8C0</accession>
<gene>
    <name evidence="6" type="primary">LOC130508491</name>
</gene>
<dbReference type="InterPro" id="IPR036397">
    <property type="entry name" value="RNaseH_sf"/>
</dbReference>
<dbReference type="GO" id="GO:0003676">
    <property type="term" value="F:nucleic acid binding"/>
    <property type="evidence" value="ECO:0007669"/>
    <property type="project" value="InterPro"/>
</dbReference>
<dbReference type="RefSeq" id="XP_056860009.1">
    <property type="nucleotide sequence ID" value="XM_057004029.1"/>
</dbReference>
<feature type="domain" description="Integrase catalytic" evidence="4">
    <location>
        <begin position="403"/>
        <end position="474"/>
    </location>
</feature>
<dbReference type="Gene3D" id="3.30.420.10">
    <property type="entry name" value="Ribonuclease H-like superfamily/Ribonuclease H"/>
    <property type="match status" value="1"/>
</dbReference>
<feature type="region of interest" description="Disordered" evidence="2">
    <location>
        <begin position="267"/>
        <end position="294"/>
    </location>
</feature>
<dbReference type="Proteomes" id="UP000504610">
    <property type="component" value="Chromosome 2"/>
</dbReference>
<dbReference type="InterPro" id="IPR001584">
    <property type="entry name" value="Integrase_cat-core"/>
</dbReference>
<evidence type="ECO:0000313" key="6">
    <source>
        <dbReference type="RefSeq" id="XP_056860009.1"/>
    </source>
</evidence>
<feature type="region of interest" description="Disordered" evidence="2">
    <location>
        <begin position="210"/>
        <end position="236"/>
    </location>
</feature>
<dbReference type="InterPro" id="IPR057670">
    <property type="entry name" value="SH3_retrovirus"/>
</dbReference>
<organism evidence="5 6">
    <name type="scientific">Raphanus sativus</name>
    <name type="common">Radish</name>
    <name type="synonym">Raphanus raphanistrum var. sativus</name>
    <dbReference type="NCBI Taxonomy" id="3726"/>
    <lineage>
        <taxon>Eukaryota</taxon>
        <taxon>Viridiplantae</taxon>
        <taxon>Streptophyta</taxon>
        <taxon>Embryophyta</taxon>
        <taxon>Tracheophyta</taxon>
        <taxon>Spermatophyta</taxon>
        <taxon>Magnoliopsida</taxon>
        <taxon>eudicotyledons</taxon>
        <taxon>Gunneridae</taxon>
        <taxon>Pentapetalae</taxon>
        <taxon>rosids</taxon>
        <taxon>malvids</taxon>
        <taxon>Brassicales</taxon>
        <taxon>Brassicaceae</taxon>
        <taxon>Brassiceae</taxon>
        <taxon>Raphanus</taxon>
    </lineage>
</organism>
<dbReference type="SUPFAM" id="SSF53098">
    <property type="entry name" value="Ribonuclease H-like"/>
    <property type="match status" value="1"/>
</dbReference>
<dbReference type="PANTHER" id="PTHR42648">
    <property type="entry name" value="TRANSPOSASE, PUTATIVE-RELATED"/>
    <property type="match status" value="1"/>
</dbReference>
<evidence type="ECO:0000259" key="3">
    <source>
        <dbReference type="PROSITE" id="PS50158"/>
    </source>
</evidence>
<evidence type="ECO:0000256" key="2">
    <source>
        <dbReference type="SAM" id="MobiDB-lite"/>
    </source>
</evidence>
<dbReference type="Pfam" id="PF14244">
    <property type="entry name" value="Retrotran_gag_3"/>
    <property type="match status" value="1"/>
</dbReference>
<dbReference type="InterPro" id="IPR012337">
    <property type="entry name" value="RNaseH-like_sf"/>
</dbReference>
<keyword evidence="1" id="KW-0862">Zinc</keyword>
<dbReference type="GO" id="GO:0015074">
    <property type="term" value="P:DNA integration"/>
    <property type="evidence" value="ECO:0007669"/>
    <property type="project" value="InterPro"/>
</dbReference>
<protein>
    <submittedName>
        <fullName evidence="6">Uncharacterized protein LOC130508491</fullName>
    </submittedName>
</protein>
<dbReference type="InterPro" id="IPR029472">
    <property type="entry name" value="Copia-like_N"/>
</dbReference>
<dbReference type="InterPro" id="IPR039537">
    <property type="entry name" value="Retrotran_Ty1/copia-like"/>
</dbReference>
<dbReference type="KEGG" id="rsz:130508491"/>
<feature type="compositionally biased region" description="Gly residues" evidence="2">
    <location>
        <begin position="276"/>
        <end position="291"/>
    </location>
</feature>
<feature type="domain" description="CCHC-type" evidence="3">
    <location>
        <begin position="240"/>
        <end position="253"/>
    </location>
</feature>
<proteinExistence type="predicted"/>
<evidence type="ECO:0000259" key="4">
    <source>
        <dbReference type="PROSITE" id="PS50994"/>
    </source>
</evidence>
<dbReference type="GeneID" id="130508491"/>